<dbReference type="EMBL" id="JBANRG010000011">
    <property type="protein sequence ID" value="KAK7462189.1"/>
    <property type="molecule type" value="Genomic_DNA"/>
</dbReference>
<keyword evidence="1" id="KW-0175">Coiled coil</keyword>
<feature type="coiled-coil region" evidence="1">
    <location>
        <begin position="40"/>
        <end position="74"/>
    </location>
</feature>
<proteinExistence type="predicted"/>
<evidence type="ECO:0000313" key="3">
    <source>
        <dbReference type="Proteomes" id="UP001498398"/>
    </source>
</evidence>
<accession>A0ABR1JKX9</accession>
<sequence length="570" mass="64134">MSEKFLLHADGIPSREPSWSIPAIIQSRLRAGDVPSTLEASQLKAIGETAQKDLDFLEEKLAQSRTALDDVERERDIVRRYRDAHLGLLAPVRQLPVELLLKVFRLCCTSLENPGLSIITDRNAIFASAISTCTLNLAQTCSLWRSVVLHSPYLWAWICVDLTWRPIDVHALVSLYLRRSANWLITLHVEAFEGITHNAINLETTSSYCQELGFASLGLFEILLGNAYRWVWASFDLSLDVYSELSTLIDHWHGINLQNLRTLELRSETVVNQGLPGSRFNAFFDEFQVATSLDTIRLPRLIPSLLFSFRQISLIEVMQCHTMAEIRHTLALCPELKTLKIGKEYGLDLYEHEDLEEISSPSLETLTLSIRAISGLKLLPVLNLPKLANFTVVATACLLSNDESTRAAAEGLAVMLRRSPSLRSLGLEGYPLSETGLLRILPFMPNLEAIWISIGGDCGEFITSHLFDRLSLSPTRNIALVPRLVSFQIRIGPTLLWGYALDSGFSLPNFDRVISMLESRSGTLKQFSLCTRRDDSYGGGQWAEGYRREQWRLHALKSNGMEIELDTLYT</sequence>
<name>A0ABR1JKX9_9AGAR</name>
<evidence type="ECO:0008006" key="4">
    <source>
        <dbReference type="Google" id="ProtNLM"/>
    </source>
</evidence>
<gene>
    <name evidence="2" type="ORF">VKT23_007794</name>
</gene>
<reference evidence="2 3" key="1">
    <citation type="submission" date="2024-01" db="EMBL/GenBank/DDBJ databases">
        <title>A draft genome for the cacao thread blight pathogen Marasmiellus scandens.</title>
        <authorList>
            <person name="Baruah I.K."/>
            <person name="Leung J."/>
            <person name="Bukari Y."/>
            <person name="Amoako-Attah I."/>
            <person name="Meinhardt L.W."/>
            <person name="Bailey B.A."/>
            <person name="Cohen S.P."/>
        </authorList>
    </citation>
    <scope>NUCLEOTIDE SEQUENCE [LARGE SCALE GENOMIC DNA]</scope>
    <source>
        <strain evidence="2 3">GH-19</strain>
    </source>
</reference>
<dbReference type="Gene3D" id="3.80.10.10">
    <property type="entry name" value="Ribonuclease Inhibitor"/>
    <property type="match status" value="1"/>
</dbReference>
<protein>
    <recommendedName>
        <fullName evidence="4">F-box domain-containing protein</fullName>
    </recommendedName>
</protein>
<dbReference type="InterPro" id="IPR032675">
    <property type="entry name" value="LRR_dom_sf"/>
</dbReference>
<keyword evidence="3" id="KW-1185">Reference proteome</keyword>
<evidence type="ECO:0000313" key="2">
    <source>
        <dbReference type="EMBL" id="KAK7462189.1"/>
    </source>
</evidence>
<evidence type="ECO:0000256" key="1">
    <source>
        <dbReference type="SAM" id="Coils"/>
    </source>
</evidence>
<dbReference type="Proteomes" id="UP001498398">
    <property type="component" value="Unassembled WGS sequence"/>
</dbReference>
<organism evidence="2 3">
    <name type="scientific">Marasmiellus scandens</name>
    <dbReference type="NCBI Taxonomy" id="2682957"/>
    <lineage>
        <taxon>Eukaryota</taxon>
        <taxon>Fungi</taxon>
        <taxon>Dikarya</taxon>
        <taxon>Basidiomycota</taxon>
        <taxon>Agaricomycotina</taxon>
        <taxon>Agaricomycetes</taxon>
        <taxon>Agaricomycetidae</taxon>
        <taxon>Agaricales</taxon>
        <taxon>Marasmiineae</taxon>
        <taxon>Omphalotaceae</taxon>
        <taxon>Marasmiellus</taxon>
    </lineage>
</organism>
<comment type="caution">
    <text evidence="2">The sequence shown here is derived from an EMBL/GenBank/DDBJ whole genome shotgun (WGS) entry which is preliminary data.</text>
</comment>
<dbReference type="SUPFAM" id="SSF52047">
    <property type="entry name" value="RNI-like"/>
    <property type="match status" value="1"/>
</dbReference>